<keyword evidence="3" id="KW-1185">Reference proteome</keyword>
<accession>A0AAV7QXW5</accession>
<proteinExistence type="predicted"/>
<evidence type="ECO:0000256" key="1">
    <source>
        <dbReference type="SAM" id="MobiDB-lite"/>
    </source>
</evidence>
<feature type="region of interest" description="Disordered" evidence="1">
    <location>
        <begin position="37"/>
        <end position="56"/>
    </location>
</feature>
<dbReference type="Proteomes" id="UP001066276">
    <property type="component" value="Chromosome 6"/>
</dbReference>
<organism evidence="2 3">
    <name type="scientific">Pleurodeles waltl</name>
    <name type="common">Iberian ribbed newt</name>
    <dbReference type="NCBI Taxonomy" id="8319"/>
    <lineage>
        <taxon>Eukaryota</taxon>
        <taxon>Metazoa</taxon>
        <taxon>Chordata</taxon>
        <taxon>Craniata</taxon>
        <taxon>Vertebrata</taxon>
        <taxon>Euteleostomi</taxon>
        <taxon>Amphibia</taxon>
        <taxon>Batrachia</taxon>
        <taxon>Caudata</taxon>
        <taxon>Salamandroidea</taxon>
        <taxon>Salamandridae</taxon>
        <taxon>Pleurodelinae</taxon>
        <taxon>Pleurodeles</taxon>
    </lineage>
</organism>
<evidence type="ECO:0000313" key="3">
    <source>
        <dbReference type="Proteomes" id="UP001066276"/>
    </source>
</evidence>
<reference evidence="2" key="1">
    <citation type="journal article" date="2022" name="bioRxiv">
        <title>Sequencing and chromosome-scale assembly of the giantPleurodeles waltlgenome.</title>
        <authorList>
            <person name="Brown T."/>
            <person name="Elewa A."/>
            <person name="Iarovenko S."/>
            <person name="Subramanian E."/>
            <person name="Araus A.J."/>
            <person name="Petzold A."/>
            <person name="Susuki M."/>
            <person name="Suzuki K.-i.T."/>
            <person name="Hayashi T."/>
            <person name="Toyoda A."/>
            <person name="Oliveira C."/>
            <person name="Osipova E."/>
            <person name="Leigh N.D."/>
            <person name="Simon A."/>
            <person name="Yun M.H."/>
        </authorList>
    </citation>
    <scope>NUCLEOTIDE SEQUENCE</scope>
    <source>
        <strain evidence="2">20211129_DDA</strain>
        <tissue evidence="2">Liver</tissue>
    </source>
</reference>
<name>A0AAV7QXW5_PLEWA</name>
<evidence type="ECO:0000313" key="2">
    <source>
        <dbReference type="EMBL" id="KAJ1144010.1"/>
    </source>
</evidence>
<comment type="caution">
    <text evidence="2">The sequence shown here is derived from an EMBL/GenBank/DDBJ whole genome shotgun (WGS) entry which is preliminary data.</text>
</comment>
<dbReference type="EMBL" id="JANPWB010000010">
    <property type="protein sequence ID" value="KAJ1144010.1"/>
    <property type="molecule type" value="Genomic_DNA"/>
</dbReference>
<dbReference type="AlphaFoldDB" id="A0AAV7QXW5"/>
<protein>
    <submittedName>
        <fullName evidence="2">Uncharacterized protein</fullName>
    </submittedName>
</protein>
<gene>
    <name evidence="2" type="ORF">NDU88_010312</name>
</gene>
<sequence>MQSGGAELAQHRPCFCGLRSRMEAMAEELTRSKCRRVGGMPQVDPPSTGGRIGMDRRDRCLPEERHATIRLNDHERYD</sequence>